<comment type="caution">
    <text evidence="3">The sequence shown here is derived from an EMBL/GenBank/DDBJ whole genome shotgun (WGS) entry which is preliminary data.</text>
</comment>
<evidence type="ECO:0000313" key="3">
    <source>
        <dbReference type="EMBL" id="GAC28522.1"/>
    </source>
</evidence>
<protein>
    <recommendedName>
        <fullName evidence="2">CAAX prenyl protease 2/Lysostaphin resistance protein A-like domain-containing protein</fullName>
    </recommendedName>
</protein>
<keyword evidence="1" id="KW-0472">Membrane</keyword>
<name>K6ZDV8_9ALTE</name>
<keyword evidence="1" id="KW-1133">Transmembrane helix</keyword>
<evidence type="ECO:0000313" key="4">
    <source>
        <dbReference type="Proteomes" id="UP000006251"/>
    </source>
</evidence>
<evidence type="ECO:0000256" key="1">
    <source>
        <dbReference type="SAM" id="Phobius"/>
    </source>
</evidence>
<sequence>MVLLDHIYVFMLVIILPAILLYSEKNHRKRIAQVKPTELTKEYWQIIIWQWLACVLLFLLWSSNKRAWHDLGLSLEITTGFWAGVVFVMICIYLLVKWLQDTKKMAPEALLTIKNSLGELLSMLPNTYKELRVFNGLAVTAGIVEEILWRGYLIWYLGLFMPLWLAAIASIVLFTLVHSYQGIKNLPRVAAMATVLTGLYLITESLWLPIILHMAIDLLQGRTLFEVIKRSVNNDKKGVLKTD</sequence>
<dbReference type="Pfam" id="PF02517">
    <property type="entry name" value="Rce1-like"/>
    <property type="match status" value="1"/>
</dbReference>
<keyword evidence="4" id="KW-1185">Reference proteome</keyword>
<feature type="domain" description="CAAX prenyl protease 2/Lysostaphin resistance protein A-like" evidence="2">
    <location>
        <begin position="136"/>
        <end position="218"/>
    </location>
</feature>
<dbReference type="GO" id="GO:0004175">
    <property type="term" value="F:endopeptidase activity"/>
    <property type="evidence" value="ECO:0007669"/>
    <property type="project" value="UniProtKB-ARBA"/>
</dbReference>
<dbReference type="InterPro" id="IPR003675">
    <property type="entry name" value="Rce1/LyrA-like_dom"/>
</dbReference>
<feature type="transmembrane region" description="Helical" evidence="1">
    <location>
        <begin position="6"/>
        <end position="22"/>
    </location>
</feature>
<dbReference type="Proteomes" id="UP000006251">
    <property type="component" value="Unassembled WGS sequence"/>
</dbReference>
<dbReference type="GO" id="GO:0080120">
    <property type="term" value="P:CAAX-box protein maturation"/>
    <property type="evidence" value="ECO:0007669"/>
    <property type="project" value="UniProtKB-ARBA"/>
</dbReference>
<feature type="transmembrane region" description="Helical" evidence="1">
    <location>
        <begin position="153"/>
        <end position="177"/>
    </location>
</feature>
<proteinExistence type="predicted"/>
<dbReference type="EMBL" id="BAEQ01000024">
    <property type="protein sequence ID" value="GAC28522.1"/>
    <property type="molecule type" value="Genomic_DNA"/>
</dbReference>
<dbReference type="OrthoDB" id="118729at2"/>
<keyword evidence="1" id="KW-0812">Transmembrane</keyword>
<evidence type="ECO:0000259" key="2">
    <source>
        <dbReference type="Pfam" id="PF02517"/>
    </source>
</evidence>
<accession>K6ZDV8</accession>
<gene>
    <name evidence="3" type="ORF">GPAL_1658</name>
</gene>
<feature type="transmembrane region" description="Helical" evidence="1">
    <location>
        <begin position="189"/>
        <end position="212"/>
    </location>
</feature>
<organism evidence="3 4">
    <name type="scientific">Brumicola pallidula DSM 14239 = ACAM 615</name>
    <dbReference type="NCBI Taxonomy" id="1121922"/>
    <lineage>
        <taxon>Bacteria</taxon>
        <taxon>Pseudomonadati</taxon>
        <taxon>Pseudomonadota</taxon>
        <taxon>Gammaproteobacteria</taxon>
        <taxon>Alteromonadales</taxon>
        <taxon>Alteromonadaceae</taxon>
        <taxon>Brumicola</taxon>
    </lineage>
</organism>
<reference evidence="4" key="1">
    <citation type="journal article" date="2014" name="Environ. Microbiol.">
        <title>Comparative genomics of the marine bacterial genus Glaciecola reveals the high degree of genomic diversity and genomic characteristic for cold adaptation.</title>
        <authorList>
            <person name="Qin Q.L."/>
            <person name="Xie B.B."/>
            <person name="Yu Y."/>
            <person name="Shu Y.L."/>
            <person name="Rong J.C."/>
            <person name="Zhang Y.J."/>
            <person name="Zhao D.L."/>
            <person name="Chen X.L."/>
            <person name="Zhang X.Y."/>
            <person name="Chen B."/>
            <person name="Zhou B.C."/>
            <person name="Zhang Y.Z."/>
        </authorList>
    </citation>
    <scope>NUCLEOTIDE SEQUENCE [LARGE SCALE GENOMIC DNA]</scope>
    <source>
        <strain evidence="4">ACAM 615</strain>
    </source>
</reference>
<feature type="transmembrane region" description="Helical" evidence="1">
    <location>
        <begin position="73"/>
        <end position="96"/>
    </location>
</feature>
<dbReference type="RefSeq" id="WP_006010752.1">
    <property type="nucleotide sequence ID" value="NZ_AUAV01000015.1"/>
</dbReference>
<dbReference type="AlphaFoldDB" id="K6ZDV8"/>
<feature type="transmembrane region" description="Helical" evidence="1">
    <location>
        <begin position="43"/>
        <end position="61"/>
    </location>
</feature>
<dbReference type="STRING" id="1121922.GCA_000428905_02902"/>